<accession>A0A2C8ZM07</accession>
<dbReference type="EMBL" id="OCST01000003">
    <property type="protein sequence ID" value="SOE65953.1"/>
    <property type="molecule type" value="Genomic_DNA"/>
</dbReference>
<keyword evidence="6" id="KW-0732">Signal</keyword>
<name>A0A2C8ZM07_9MICO</name>
<organism evidence="8 9">
    <name type="scientific">Salinibacterium xinjiangense</name>
    <dbReference type="NCBI Taxonomy" id="386302"/>
    <lineage>
        <taxon>Bacteria</taxon>
        <taxon>Bacillati</taxon>
        <taxon>Actinomycetota</taxon>
        <taxon>Actinomycetes</taxon>
        <taxon>Micrococcales</taxon>
        <taxon>Microbacteriaceae</taxon>
        <taxon>Salinibacterium</taxon>
    </lineage>
</organism>
<dbReference type="SUPFAM" id="SSF51445">
    <property type="entry name" value="(Trans)glycosidases"/>
    <property type="match status" value="1"/>
</dbReference>
<keyword evidence="5" id="KW-0326">Glycosidase</keyword>
<reference evidence="8 9" key="1">
    <citation type="submission" date="2017-09" db="EMBL/GenBank/DDBJ databases">
        <authorList>
            <person name="Ehlers B."/>
            <person name="Leendertz F.H."/>
        </authorList>
    </citation>
    <scope>NUCLEOTIDE SEQUENCE [LARGE SCALE GENOMIC DNA]</scope>
    <source>
        <strain evidence="8 9">CGMCC 1.05381</strain>
    </source>
</reference>
<evidence type="ECO:0000256" key="3">
    <source>
        <dbReference type="ARBA" id="ARBA00012663"/>
    </source>
</evidence>
<comment type="similarity">
    <text evidence="2">Belongs to the glycosyl hydrolase 3 family.</text>
</comment>
<dbReference type="PANTHER" id="PTHR30480:SF13">
    <property type="entry name" value="BETA-HEXOSAMINIDASE"/>
    <property type="match status" value="1"/>
</dbReference>
<evidence type="ECO:0000256" key="1">
    <source>
        <dbReference type="ARBA" id="ARBA00001231"/>
    </source>
</evidence>
<evidence type="ECO:0000256" key="5">
    <source>
        <dbReference type="ARBA" id="ARBA00023295"/>
    </source>
</evidence>
<dbReference type="GO" id="GO:0005975">
    <property type="term" value="P:carbohydrate metabolic process"/>
    <property type="evidence" value="ECO:0007669"/>
    <property type="project" value="InterPro"/>
</dbReference>
<evidence type="ECO:0000256" key="4">
    <source>
        <dbReference type="ARBA" id="ARBA00022801"/>
    </source>
</evidence>
<dbReference type="Proteomes" id="UP000219440">
    <property type="component" value="Unassembled WGS sequence"/>
</dbReference>
<feature type="signal peptide" evidence="6">
    <location>
        <begin position="1"/>
        <end position="24"/>
    </location>
</feature>
<keyword evidence="9" id="KW-1185">Reference proteome</keyword>
<dbReference type="InterPro" id="IPR050226">
    <property type="entry name" value="NagZ_Beta-hexosaminidase"/>
</dbReference>
<dbReference type="InterPro" id="IPR036962">
    <property type="entry name" value="Glyco_hydro_3_N_sf"/>
</dbReference>
<dbReference type="InterPro" id="IPR017853">
    <property type="entry name" value="GH"/>
</dbReference>
<protein>
    <recommendedName>
        <fullName evidence="3">beta-N-acetylhexosaminidase</fullName>
        <ecNumber evidence="3">3.2.1.52</ecNumber>
    </recommendedName>
</protein>
<dbReference type="GO" id="GO:0009254">
    <property type="term" value="P:peptidoglycan turnover"/>
    <property type="evidence" value="ECO:0007669"/>
    <property type="project" value="TreeGrafter"/>
</dbReference>
<dbReference type="EC" id="3.2.1.52" evidence="3"/>
<evidence type="ECO:0000313" key="9">
    <source>
        <dbReference type="Proteomes" id="UP000219440"/>
    </source>
</evidence>
<dbReference type="OrthoDB" id="9805821at2"/>
<dbReference type="AlphaFoldDB" id="A0A2C8ZM07"/>
<dbReference type="Gene3D" id="3.20.20.300">
    <property type="entry name" value="Glycoside hydrolase, family 3, N-terminal domain"/>
    <property type="match status" value="1"/>
</dbReference>
<dbReference type="PROSITE" id="PS51257">
    <property type="entry name" value="PROKAR_LIPOPROTEIN"/>
    <property type="match status" value="1"/>
</dbReference>
<dbReference type="RefSeq" id="WP_097060746.1">
    <property type="nucleotide sequence ID" value="NZ_BMLC01000001.1"/>
</dbReference>
<proteinExistence type="inferred from homology"/>
<evidence type="ECO:0000313" key="8">
    <source>
        <dbReference type="EMBL" id="SOE65953.1"/>
    </source>
</evidence>
<evidence type="ECO:0000256" key="6">
    <source>
        <dbReference type="SAM" id="SignalP"/>
    </source>
</evidence>
<gene>
    <name evidence="8" type="ORF">SAMN06296378_1647</name>
</gene>
<dbReference type="Pfam" id="PF00933">
    <property type="entry name" value="Glyco_hydro_3"/>
    <property type="match status" value="1"/>
</dbReference>
<dbReference type="PANTHER" id="PTHR30480">
    <property type="entry name" value="BETA-HEXOSAMINIDASE-RELATED"/>
    <property type="match status" value="1"/>
</dbReference>
<dbReference type="GO" id="GO:0004563">
    <property type="term" value="F:beta-N-acetylhexosaminidase activity"/>
    <property type="evidence" value="ECO:0007669"/>
    <property type="project" value="UniProtKB-EC"/>
</dbReference>
<feature type="domain" description="Glycoside hydrolase family 3 N-terminal" evidence="7">
    <location>
        <begin position="61"/>
        <end position="372"/>
    </location>
</feature>
<sequence>MIPAPRWRAARVSLALLVGVSALAGCTPPPTPAATSPIASRPPPVDPVQQYADDRLSVMTLDDKIRSMIMAHQPGLDAMGLGQYASGQGLGGLILMGDNIPGSVNDLGAMTATMAGEAGLPVLVATDQEGGVVRRIQSDDLPSAFELRNLPAPDGETAFAQRGRLLAASGITMNFGIIADVVSDPSSFLYDRSPGSTAQDVAARVAAAVTGERDEVLSTLKHFPGHGAAPGDSHSDVPRTNLTLPQWRAEHAPPFEAGVDAGAEVVMFGHLQFDAVDVVPATLSARWHEILSDDLGFDGITITDDMNMLENSGRPEYLSQGQNAVLAVAAGNTMLLYVQHVDVPAVVAAVHAAVDDGSIPTTTIDEAARKLLVARRTLSGETGRFVHCFDDCLAIID</sequence>
<dbReference type="InterPro" id="IPR001764">
    <property type="entry name" value="Glyco_hydro_3_N"/>
</dbReference>
<keyword evidence="4" id="KW-0378">Hydrolase</keyword>
<evidence type="ECO:0000259" key="7">
    <source>
        <dbReference type="Pfam" id="PF00933"/>
    </source>
</evidence>
<evidence type="ECO:0000256" key="2">
    <source>
        <dbReference type="ARBA" id="ARBA00005336"/>
    </source>
</evidence>
<feature type="chain" id="PRO_5038727273" description="beta-N-acetylhexosaminidase" evidence="6">
    <location>
        <begin position="25"/>
        <end position="397"/>
    </location>
</feature>
<comment type="catalytic activity">
    <reaction evidence="1">
        <text>Hydrolysis of terminal non-reducing N-acetyl-D-hexosamine residues in N-acetyl-beta-D-hexosaminides.</text>
        <dbReference type="EC" id="3.2.1.52"/>
    </reaction>
</comment>